<accession>A0A0C3PX05</accession>
<comment type="similarity">
    <text evidence="2">Belongs to the NAD(P)-dependent epimerase/dehydratase family. Dihydroflavonol-4-reductase subfamily.</text>
</comment>
<reference evidence="5" key="2">
    <citation type="submission" date="2015-01" db="EMBL/GenBank/DDBJ databases">
        <title>Evolutionary Origins and Diversification of the Mycorrhizal Mutualists.</title>
        <authorList>
            <consortium name="DOE Joint Genome Institute"/>
            <consortium name="Mycorrhizal Genomics Consortium"/>
            <person name="Kohler A."/>
            <person name="Kuo A."/>
            <person name="Nagy L.G."/>
            <person name="Floudas D."/>
            <person name="Copeland A."/>
            <person name="Barry K.W."/>
            <person name="Cichocki N."/>
            <person name="Veneault-Fourrey C."/>
            <person name="LaButti K."/>
            <person name="Lindquist E.A."/>
            <person name="Lipzen A."/>
            <person name="Lundell T."/>
            <person name="Morin E."/>
            <person name="Murat C."/>
            <person name="Riley R."/>
            <person name="Ohm R."/>
            <person name="Sun H."/>
            <person name="Tunlid A."/>
            <person name="Henrissat B."/>
            <person name="Grigoriev I.V."/>
            <person name="Hibbett D.S."/>
            <person name="Martin F."/>
        </authorList>
    </citation>
    <scope>NUCLEOTIDE SEQUENCE [LARGE SCALE GENOMIC DNA]</scope>
    <source>
        <strain evidence="5">MUT 4182</strain>
    </source>
</reference>
<dbReference type="HOGENOM" id="CLU_007383_9_2_1"/>
<sequence>MSTIPAGSKVLVTGANGYFGSWVSKLLLDRGYFVRGTVRAAPKGEALKAALKHPNFEYIVVGDILKSGAFDDAVKDVDGIVHTAAPILSPEGDPEEVIGPAVKGTQTLLESAKSHGNRLKRIVATSSVSAVVEMSRQTFYKYTEADWNDNCVKEVNERGAGATPLAKYNASKALAERALWDFAEANKNSISFDFATVLPSVTWGPVLLPLSAPADSSATLLYLWNFIKNPAPDSSTFSNYFANTVDIRDVADLHVEALLRPDAGGHRFLFGPYPMYPQFLYDVVNRSETLKARGVTAAKGNPGAVDKLPLPLEFDNEPARTILGITPRPIEKAIVEAVTAFADAGLLP</sequence>
<dbReference type="STRING" id="1051891.A0A0C3PX05"/>
<dbReference type="OrthoDB" id="2735536at2759"/>
<dbReference type="PANTHER" id="PTHR10366">
    <property type="entry name" value="NAD DEPENDENT EPIMERASE/DEHYDRATASE"/>
    <property type="match status" value="1"/>
</dbReference>
<dbReference type="GO" id="GO:0016616">
    <property type="term" value="F:oxidoreductase activity, acting on the CH-OH group of donors, NAD or NADP as acceptor"/>
    <property type="evidence" value="ECO:0007669"/>
    <property type="project" value="TreeGrafter"/>
</dbReference>
<name>A0A0C3PX05_9AGAM</name>
<evidence type="ECO:0000256" key="2">
    <source>
        <dbReference type="ARBA" id="ARBA00023445"/>
    </source>
</evidence>
<dbReference type="InterPro" id="IPR050425">
    <property type="entry name" value="NAD(P)_dehydrat-like"/>
</dbReference>
<protein>
    <recommendedName>
        <fullName evidence="3">NAD-dependent epimerase/dehydratase domain-containing protein</fullName>
    </recommendedName>
</protein>
<keyword evidence="1" id="KW-0560">Oxidoreductase</keyword>
<dbReference type="AlphaFoldDB" id="A0A0C3PX05"/>
<dbReference type="PANTHER" id="PTHR10366:SF564">
    <property type="entry name" value="STEROL-4-ALPHA-CARBOXYLATE 3-DEHYDROGENASE, DECARBOXYLATING"/>
    <property type="match status" value="1"/>
</dbReference>
<evidence type="ECO:0000259" key="3">
    <source>
        <dbReference type="Pfam" id="PF01370"/>
    </source>
</evidence>
<dbReference type="Pfam" id="PF01370">
    <property type="entry name" value="Epimerase"/>
    <property type="match status" value="1"/>
</dbReference>
<reference evidence="4 5" key="1">
    <citation type="submission" date="2014-04" db="EMBL/GenBank/DDBJ databases">
        <authorList>
            <consortium name="DOE Joint Genome Institute"/>
            <person name="Kuo A."/>
            <person name="Girlanda M."/>
            <person name="Perotto S."/>
            <person name="Kohler A."/>
            <person name="Nagy L.G."/>
            <person name="Floudas D."/>
            <person name="Copeland A."/>
            <person name="Barry K.W."/>
            <person name="Cichocki N."/>
            <person name="Veneault-Fourrey C."/>
            <person name="LaButti K."/>
            <person name="Lindquist E.A."/>
            <person name="Lipzen A."/>
            <person name="Lundell T."/>
            <person name="Morin E."/>
            <person name="Murat C."/>
            <person name="Sun H."/>
            <person name="Tunlid A."/>
            <person name="Henrissat B."/>
            <person name="Grigoriev I.V."/>
            <person name="Hibbett D.S."/>
            <person name="Martin F."/>
            <person name="Nordberg H.P."/>
            <person name="Cantor M.N."/>
            <person name="Hua S.X."/>
        </authorList>
    </citation>
    <scope>NUCLEOTIDE SEQUENCE [LARGE SCALE GENOMIC DNA]</scope>
    <source>
        <strain evidence="4 5">MUT 4182</strain>
    </source>
</reference>
<dbReference type="InterPro" id="IPR001509">
    <property type="entry name" value="Epimerase_deHydtase"/>
</dbReference>
<keyword evidence="5" id="KW-1185">Reference proteome</keyword>
<proteinExistence type="inferred from homology"/>
<dbReference type="Proteomes" id="UP000054248">
    <property type="component" value="Unassembled WGS sequence"/>
</dbReference>
<evidence type="ECO:0000313" key="5">
    <source>
        <dbReference type="Proteomes" id="UP000054248"/>
    </source>
</evidence>
<evidence type="ECO:0000256" key="1">
    <source>
        <dbReference type="ARBA" id="ARBA00023002"/>
    </source>
</evidence>
<feature type="domain" description="NAD-dependent epimerase/dehydratase" evidence="3">
    <location>
        <begin position="10"/>
        <end position="266"/>
    </location>
</feature>
<dbReference type="InterPro" id="IPR036291">
    <property type="entry name" value="NAD(P)-bd_dom_sf"/>
</dbReference>
<evidence type="ECO:0000313" key="4">
    <source>
        <dbReference type="EMBL" id="KIO19600.1"/>
    </source>
</evidence>
<dbReference type="EMBL" id="KN823213">
    <property type="protein sequence ID" value="KIO19600.1"/>
    <property type="molecule type" value="Genomic_DNA"/>
</dbReference>
<dbReference type="SUPFAM" id="SSF51735">
    <property type="entry name" value="NAD(P)-binding Rossmann-fold domains"/>
    <property type="match status" value="1"/>
</dbReference>
<dbReference type="Gene3D" id="3.40.50.720">
    <property type="entry name" value="NAD(P)-binding Rossmann-like Domain"/>
    <property type="match status" value="1"/>
</dbReference>
<gene>
    <name evidence="4" type="ORF">M407DRAFT_222634</name>
</gene>
<organism evidence="4 5">
    <name type="scientific">Tulasnella calospora MUT 4182</name>
    <dbReference type="NCBI Taxonomy" id="1051891"/>
    <lineage>
        <taxon>Eukaryota</taxon>
        <taxon>Fungi</taxon>
        <taxon>Dikarya</taxon>
        <taxon>Basidiomycota</taxon>
        <taxon>Agaricomycotina</taxon>
        <taxon>Agaricomycetes</taxon>
        <taxon>Cantharellales</taxon>
        <taxon>Tulasnellaceae</taxon>
        <taxon>Tulasnella</taxon>
    </lineage>
</organism>